<evidence type="ECO:0000256" key="3">
    <source>
        <dbReference type="ARBA" id="ARBA00009284"/>
    </source>
</evidence>
<organism evidence="8 9">
    <name type="scientific">Brevundimonas albigilva</name>
    <dbReference type="NCBI Taxonomy" id="1312364"/>
    <lineage>
        <taxon>Bacteria</taxon>
        <taxon>Pseudomonadati</taxon>
        <taxon>Pseudomonadota</taxon>
        <taxon>Alphaproteobacteria</taxon>
        <taxon>Caulobacterales</taxon>
        <taxon>Caulobacteraceae</taxon>
        <taxon>Brevundimonas</taxon>
    </lineage>
</organism>
<dbReference type="InterPro" id="IPR014756">
    <property type="entry name" value="Ig_E-set"/>
</dbReference>
<dbReference type="SUPFAM" id="SSF81296">
    <property type="entry name" value="E set domains"/>
    <property type="match status" value="1"/>
</dbReference>
<dbReference type="Gene3D" id="2.60.40.10">
    <property type="entry name" value="Immunoglobulins"/>
    <property type="match status" value="1"/>
</dbReference>
<dbReference type="InterPro" id="IPR007444">
    <property type="entry name" value="Glucan_biosyn_MdoG_C"/>
</dbReference>
<sequence>MIPRRRAVLQGLAGLGAAFALPPGLALAQEGEAFSFETVKALARDLAARPHAPRPEAAGDLDAITYDEGFRVVFDPERTVTMGADQGADWGLQFMSLGVLARRAVEINLVEGGRSRRLTYDPAYFIVPEDSPFRALPDDVGFAGFRAVAGPGRAEWLSFLGASYFRSPGPFGQYGLSARGLALDTYAEGPEEFPDFTRFWLGPDASGRLVIHALMEGAGVVGAYRFVNDRAGDGLVQEVEAMLVFRRGYAQPGFAPLTSMFWYGENTSGPREDWRPEIHDSDGLAIWTGAGERIWRPLSNPPRVVTSAFADENPRGFGLIQRDRDYDSYQDSQAYYDRRPSLWVEPVGGWGRGSVRLVEVPTRSETLDNIVAFWTPAARPAAGQTRTLRYRLTWDGDAPGLETLARVTATRSGRAGRPGAPPGEGRRMAVEFRGADLARLRPEDARAAVSAVRGAVSNIELVAADPTETGFERTWRLIFDVAPSSDEPADVKAWLRTRNGRRLTETWTAQIFAERAT</sequence>
<dbReference type="InterPro" id="IPR013783">
    <property type="entry name" value="Ig-like_fold"/>
</dbReference>
<dbReference type="InterPro" id="IPR011013">
    <property type="entry name" value="Gal_mutarotase_sf_dom"/>
</dbReference>
<dbReference type="SUPFAM" id="SSF74650">
    <property type="entry name" value="Galactose mutarotase-like"/>
    <property type="match status" value="1"/>
</dbReference>
<keyword evidence="5" id="KW-0574">Periplasm</keyword>
<evidence type="ECO:0000313" key="8">
    <source>
        <dbReference type="EMBL" id="URI14225.1"/>
    </source>
</evidence>
<evidence type="ECO:0000256" key="6">
    <source>
        <dbReference type="SAM" id="SignalP"/>
    </source>
</evidence>
<dbReference type="InterPro" id="IPR014718">
    <property type="entry name" value="GH-type_carb-bd"/>
</dbReference>
<dbReference type="Gene3D" id="2.70.98.10">
    <property type="match status" value="1"/>
</dbReference>
<comment type="subcellular location">
    <subcellularLocation>
        <location evidence="1">Periplasm</location>
    </subcellularLocation>
</comment>
<keyword evidence="9" id="KW-1185">Reference proteome</keyword>
<dbReference type="PANTHER" id="PTHR30504">
    <property type="entry name" value="GLUCANS BIOSYNTHESIS PROTEIN"/>
    <property type="match status" value="1"/>
</dbReference>
<feature type="chain" id="PRO_5046958117" evidence="6">
    <location>
        <begin position="29"/>
        <end position="517"/>
    </location>
</feature>
<name>A0ABY4SGU2_9CAUL</name>
<proteinExistence type="inferred from homology"/>
<dbReference type="Pfam" id="PF04349">
    <property type="entry name" value="MdoG"/>
    <property type="match status" value="1"/>
</dbReference>
<feature type="signal peptide" evidence="6">
    <location>
        <begin position="1"/>
        <end position="28"/>
    </location>
</feature>
<keyword evidence="4 6" id="KW-0732">Signal</keyword>
<dbReference type="PIRSF" id="PIRSF006281">
    <property type="entry name" value="MdoG"/>
    <property type="match status" value="1"/>
</dbReference>
<dbReference type="PROSITE" id="PS51318">
    <property type="entry name" value="TAT"/>
    <property type="match status" value="1"/>
</dbReference>
<comment type="pathway">
    <text evidence="2">Glycan metabolism; osmoregulated periplasmic glucan (OPG) biosynthesis.</text>
</comment>
<accession>A0ABY4SGU2</accession>
<evidence type="ECO:0000256" key="2">
    <source>
        <dbReference type="ARBA" id="ARBA00005001"/>
    </source>
</evidence>
<evidence type="ECO:0000256" key="5">
    <source>
        <dbReference type="ARBA" id="ARBA00022764"/>
    </source>
</evidence>
<feature type="domain" description="Glucan biosynthesis periplasmic MdoG C-terminal" evidence="7">
    <location>
        <begin position="34"/>
        <end position="510"/>
    </location>
</feature>
<dbReference type="RefSeq" id="WP_250201423.1">
    <property type="nucleotide sequence ID" value="NZ_CP097649.1"/>
</dbReference>
<comment type="similarity">
    <text evidence="3">Belongs to the OpgD/OpgG family.</text>
</comment>
<dbReference type="Proteomes" id="UP001055429">
    <property type="component" value="Chromosome"/>
</dbReference>
<protein>
    <submittedName>
        <fullName evidence="8">Glucan biosynthesis protein</fullName>
    </submittedName>
</protein>
<gene>
    <name evidence="8" type="ORF">M8231_10365</name>
</gene>
<evidence type="ECO:0000259" key="7">
    <source>
        <dbReference type="Pfam" id="PF04349"/>
    </source>
</evidence>
<evidence type="ECO:0000256" key="1">
    <source>
        <dbReference type="ARBA" id="ARBA00004418"/>
    </source>
</evidence>
<reference evidence="8" key="1">
    <citation type="submission" date="2022-05" db="EMBL/GenBank/DDBJ databases">
        <title>Brevundimonas albigilva TT17 genome sequence.</title>
        <authorList>
            <person name="Lee K."/>
            <person name="Son H."/>
        </authorList>
    </citation>
    <scope>NUCLEOTIDE SEQUENCE</scope>
    <source>
        <strain evidence="8">TT17</strain>
    </source>
</reference>
<evidence type="ECO:0000313" key="9">
    <source>
        <dbReference type="Proteomes" id="UP001055429"/>
    </source>
</evidence>
<dbReference type="EMBL" id="CP097649">
    <property type="protein sequence ID" value="URI14225.1"/>
    <property type="molecule type" value="Genomic_DNA"/>
</dbReference>
<dbReference type="InterPro" id="IPR006311">
    <property type="entry name" value="TAT_signal"/>
</dbReference>
<evidence type="ECO:0000256" key="4">
    <source>
        <dbReference type="ARBA" id="ARBA00022729"/>
    </source>
</evidence>
<dbReference type="PANTHER" id="PTHR30504:SF3">
    <property type="entry name" value="GLUCANS BIOSYNTHESIS PROTEIN D"/>
    <property type="match status" value="1"/>
</dbReference>
<dbReference type="InterPro" id="IPR014438">
    <property type="entry name" value="Glucan_biosyn_MdoG/MdoD"/>
</dbReference>